<dbReference type="AlphaFoldDB" id="A0A919BPT0"/>
<dbReference type="Proteomes" id="UP000632849">
    <property type="component" value="Unassembled WGS sequence"/>
</dbReference>
<dbReference type="SUPFAM" id="SSF56112">
    <property type="entry name" value="Protein kinase-like (PK-like)"/>
    <property type="match status" value="1"/>
</dbReference>
<reference evidence="1" key="1">
    <citation type="journal article" date="2014" name="Int. J. Syst. Evol. Microbiol.">
        <title>Complete genome sequence of Corynebacterium casei LMG S-19264T (=DSM 44701T), isolated from a smear-ripened cheese.</title>
        <authorList>
            <consortium name="US DOE Joint Genome Institute (JGI-PGF)"/>
            <person name="Walter F."/>
            <person name="Albersmeier A."/>
            <person name="Kalinowski J."/>
            <person name="Ruckert C."/>
        </authorList>
    </citation>
    <scope>NUCLEOTIDE SEQUENCE</scope>
    <source>
        <strain evidence="1">JCM 4122</strain>
    </source>
</reference>
<keyword evidence="2" id="KW-1185">Reference proteome</keyword>
<evidence type="ECO:0008006" key="3">
    <source>
        <dbReference type="Google" id="ProtNLM"/>
    </source>
</evidence>
<proteinExistence type="predicted"/>
<accession>A0A919BPT0</accession>
<name>A0A919BPT0_STRFL</name>
<comment type="caution">
    <text evidence="1">The sequence shown here is derived from an EMBL/GenBank/DDBJ whole genome shotgun (WGS) entry which is preliminary data.</text>
</comment>
<dbReference type="InterPro" id="IPR011009">
    <property type="entry name" value="Kinase-like_dom_sf"/>
</dbReference>
<dbReference type="RefSeq" id="WP_190042545.1">
    <property type="nucleotide sequence ID" value="NZ_BNBE01000002.1"/>
</dbReference>
<gene>
    <name evidence="1" type="ORF">GCM10017667_41690</name>
</gene>
<sequence length="216" mass="23379">MAPDTPGGFTGPEMRRILERAARAAGIDHSGARLLRGQTNAVVLLEAAGVVAKVARKGSRTDDAVRTVVFVRWLTSVGFPTVPLHPGDQPVVVDGHPVTFWQHLPQPPHPVAAHQLAGPLRTLHTLPAPPVALPARDDLAAIRRSLSATTCLPPRTLARLGEHADRLEADLAAVRELRMITTNARKVHHAPATLEEVERRVDGLLRGDPSLRWNIL</sequence>
<organism evidence="1 2">
    <name type="scientific">Streptomyces filamentosus</name>
    <name type="common">Streptomyces roseosporus</name>
    <dbReference type="NCBI Taxonomy" id="67294"/>
    <lineage>
        <taxon>Bacteria</taxon>
        <taxon>Bacillati</taxon>
        <taxon>Actinomycetota</taxon>
        <taxon>Actinomycetes</taxon>
        <taxon>Kitasatosporales</taxon>
        <taxon>Streptomycetaceae</taxon>
        <taxon>Streptomyces</taxon>
    </lineage>
</organism>
<reference evidence="1" key="2">
    <citation type="submission" date="2020-09" db="EMBL/GenBank/DDBJ databases">
        <authorList>
            <person name="Sun Q."/>
            <person name="Ohkuma M."/>
        </authorList>
    </citation>
    <scope>NUCLEOTIDE SEQUENCE</scope>
    <source>
        <strain evidence="1">JCM 4122</strain>
    </source>
</reference>
<protein>
    <recommendedName>
        <fullName evidence="3">Aminoglycoside phosphotransferase</fullName>
    </recommendedName>
</protein>
<dbReference type="EMBL" id="BNBE01000002">
    <property type="protein sequence ID" value="GHG06240.1"/>
    <property type="molecule type" value="Genomic_DNA"/>
</dbReference>
<evidence type="ECO:0000313" key="2">
    <source>
        <dbReference type="Proteomes" id="UP000632849"/>
    </source>
</evidence>
<evidence type="ECO:0000313" key="1">
    <source>
        <dbReference type="EMBL" id="GHG06240.1"/>
    </source>
</evidence>